<dbReference type="CDD" id="cd23021">
    <property type="entry name" value="zf-HIT_IN80B"/>
    <property type="match status" value="1"/>
</dbReference>
<dbReference type="InterPro" id="IPR007529">
    <property type="entry name" value="Znf_HIT"/>
</dbReference>
<dbReference type="Pfam" id="PF04795">
    <property type="entry name" value="PAPA-1"/>
    <property type="match status" value="1"/>
</dbReference>
<keyword evidence="4" id="KW-1185">Reference proteome</keyword>
<accession>A0AAV2GU01</accession>
<dbReference type="SMART" id="SM01406">
    <property type="entry name" value="PAPA-1"/>
    <property type="match status" value="1"/>
</dbReference>
<feature type="domain" description="INO80 complex subunit B-like conserved region" evidence="2">
    <location>
        <begin position="282"/>
        <end position="367"/>
    </location>
</feature>
<dbReference type="GO" id="GO:0031011">
    <property type="term" value="C:Ino80 complex"/>
    <property type="evidence" value="ECO:0007669"/>
    <property type="project" value="InterPro"/>
</dbReference>
<dbReference type="PANTHER" id="PTHR21561">
    <property type="entry name" value="INO80 COMPLEX SUBUNIT B"/>
    <property type="match status" value="1"/>
</dbReference>
<dbReference type="AlphaFoldDB" id="A0AAV2GU01"/>
<dbReference type="GO" id="GO:0006338">
    <property type="term" value="P:chromatin remodeling"/>
    <property type="evidence" value="ECO:0007669"/>
    <property type="project" value="InterPro"/>
</dbReference>
<name>A0AAV2GU01_9ROSI</name>
<gene>
    <name evidence="3" type="ORF">LTRI10_LOCUS52330</name>
</gene>
<evidence type="ECO:0000313" key="4">
    <source>
        <dbReference type="Proteomes" id="UP001497516"/>
    </source>
</evidence>
<sequence length="426" mass="46931">MGSPPGNGIAIADLGFIARKKRSCGTRRPYSEPQRVLGTYGFFPQSTSAQSSGAGYGEESLRLSQHTAGEKNGLKKLKLKVGGVTRTIHTKAAAEYGNGGASASYASKHTEKQHFQNSNFGKEKVLKGKISNENECEPTRKSKRVPKRRKLDLGFDEDDDYMDEEIRYLGRINATRVSADCEDYEGCGTEAGIMEVTDIGRVKRSEKPVEDDVYMVEGKKELASDDEPECKIKKSGFAEGKNDRDRVVKQDVSLRSGSALVEFPDGLPDAPKKSKANFPCVDKQLKKAEAAQKRKLHAEKLAKEAEAEAIRKILGQDSSRKKKEEKMKKQRDEVAQVKASKGDELGANTIRWVIGPSGTTVTFSNDVGLPRILSSTPCSYPPPREKCAGPNCTNAYKYRDSKLKLPLCSLHCYKAIQEKVQPLITC</sequence>
<reference evidence="3 4" key="1">
    <citation type="submission" date="2024-04" db="EMBL/GenBank/DDBJ databases">
        <authorList>
            <person name="Fracassetti M."/>
        </authorList>
    </citation>
    <scope>NUCLEOTIDE SEQUENCE [LARGE SCALE GENOMIC DNA]</scope>
</reference>
<organism evidence="3 4">
    <name type="scientific">Linum trigynum</name>
    <dbReference type="NCBI Taxonomy" id="586398"/>
    <lineage>
        <taxon>Eukaryota</taxon>
        <taxon>Viridiplantae</taxon>
        <taxon>Streptophyta</taxon>
        <taxon>Embryophyta</taxon>
        <taxon>Tracheophyta</taxon>
        <taxon>Spermatophyta</taxon>
        <taxon>Magnoliopsida</taxon>
        <taxon>eudicotyledons</taxon>
        <taxon>Gunneridae</taxon>
        <taxon>Pentapetalae</taxon>
        <taxon>rosids</taxon>
        <taxon>fabids</taxon>
        <taxon>Malpighiales</taxon>
        <taxon>Linaceae</taxon>
        <taxon>Linum</taxon>
    </lineage>
</organism>
<dbReference type="Proteomes" id="UP001497516">
    <property type="component" value="Chromosome 9"/>
</dbReference>
<dbReference type="PANTHER" id="PTHR21561:SF16">
    <property type="entry name" value="PAPA-1-LIKE FAMILY PROTEIN _ ZINC FINGER (HIT TYPE) FAMILY PROTEIN"/>
    <property type="match status" value="1"/>
</dbReference>
<dbReference type="InterPro" id="IPR029523">
    <property type="entry name" value="INO80B/Ies2"/>
</dbReference>
<evidence type="ECO:0000259" key="2">
    <source>
        <dbReference type="SMART" id="SM01406"/>
    </source>
</evidence>
<feature type="region of interest" description="Disordered" evidence="1">
    <location>
        <begin position="318"/>
        <end position="339"/>
    </location>
</feature>
<evidence type="ECO:0000256" key="1">
    <source>
        <dbReference type="SAM" id="MobiDB-lite"/>
    </source>
</evidence>
<evidence type="ECO:0000313" key="3">
    <source>
        <dbReference type="EMBL" id="CAL1413078.1"/>
    </source>
</evidence>
<feature type="region of interest" description="Disordered" evidence="1">
    <location>
        <begin position="114"/>
        <end position="145"/>
    </location>
</feature>
<dbReference type="InterPro" id="IPR006880">
    <property type="entry name" value="INO80B_C"/>
</dbReference>
<feature type="region of interest" description="Disordered" evidence="1">
    <location>
        <begin position="48"/>
        <end position="69"/>
    </location>
</feature>
<protein>
    <recommendedName>
        <fullName evidence="2">INO80 complex subunit B-like conserved region domain-containing protein</fullName>
    </recommendedName>
</protein>
<proteinExistence type="predicted"/>
<dbReference type="Pfam" id="PF04438">
    <property type="entry name" value="zf-HIT"/>
    <property type="match status" value="1"/>
</dbReference>
<dbReference type="EMBL" id="OZ034822">
    <property type="protein sequence ID" value="CAL1413078.1"/>
    <property type="molecule type" value="Genomic_DNA"/>
</dbReference>
<feature type="compositionally biased region" description="Basic and acidic residues" evidence="1">
    <location>
        <begin position="121"/>
        <end position="140"/>
    </location>
</feature>